<evidence type="ECO:0000313" key="5">
    <source>
        <dbReference type="Proteomes" id="UP000182584"/>
    </source>
</evidence>
<dbReference type="eggNOG" id="COG1063">
    <property type="taxonomic scope" value="Bacteria"/>
</dbReference>
<name>A0A1H9S1P2_BUTFI</name>
<evidence type="ECO:0000313" key="4">
    <source>
        <dbReference type="EMBL" id="SER78828.1"/>
    </source>
</evidence>
<dbReference type="InterPro" id="IPR050129">
    <property type="entry name" value="Zn_alcohol_dh"/>
</dbReference>
<dbReference type="Pfam" id="PF00107">
    <property type="entry name" value="ADH_zinc_N"/>
    <property type="match status" value="1"/>
</dbReference>
<dbReference type="CDD" id="cd08261">
    <property type="entry name" value="Zn_ADH7"/>
    <property type="match status" value="1"/>
</dbReference>
<feature type="domain" description="Alcohol dehydrogenase-like N-terminal" evidence="3">
    <location>
        <begin position="24"/>
        <end position="129"/>
    </location>
</feature>
<accession>A0A1H9S1P2</accession>
<dbReference type="AlphaFoldDB" id="A0A1H9S1P2"/>
<reference evidence="4 5" key="1">
    <citation type="submission" date="2016-10" db="EMBL/GenBank/DDBJ databases">
        <authorList>
            <person name="de Groot N.N."/>
        </authorList>
    </citation>
    <scope>NUCLEOTIDE SEQUENCE [LARGE SCALE GENOMIC DNA]</scope>
    <source>
        <strain evidence="4 5">AR40</strain>
    </source>
</reference>
<dbReference type="PANTHER" id="PTHR43401:SF2">
    <property type="entry name" value="L-THREONINE 3-DEHYDROGENASE"/>
    <property type="match status" value="1"/>
</dbReference>
<proteinExistence type="predicted"/>
<evidence type="ECO:0000259" key="3">
    <source>
        <dbReference type="Pfam" id="PF08240"/>
    </source>
</evidence>
<dbReference type="Gene3D" id="3.40.50.720">
    <property type="entry name" value="NAD(P)-binding Rossmann-like Domain"/>
    <property type="match status" value="1"/>
</dbReference>
<evidence type="ECO:0000256" key="1">
    <source>
        <dbReference type="ARBA" id="ARBA00023002"/>
    </source>
</evidence>
<gene>
    <name evidence="4" type="ORF">SAMN04487884_11139</name>
</gene>
<dbReference type="Pfam" id="PF08240">
    <property type="entry name" value="ADH_N"/>
    <property type="match status" value="1"/>
</dbReference>
<feature type="domain" description="Alcohol dehydrogenase-like C-terminal" evidence="2">
    <location>
        <begin position="170"/>
        <end position="297"/>
    </location>
</feature>
<protein>
    <submittedName>
        <fullName evidence="4">2-desacetyl-2-hydroxyethyl bacteriochlorophyllide A dehydrogenase</fullName>
    </submittedName>
</protein>
<dbReference type="InterPro" id="IPR013154">
    <property type="entry name" value="ADH-like_N"/>
</dbReference>
<dbReference type="Gene3D" id="3.90.180.10">
    <property type="entry name" value="Medium-chain alcohol dehydrogenases, catalytic domain"/>
    <property type="match status" value="1"/>
</dbReference>
<dbReference type="InterPro" id="IPR013149">
    <property type="entry name" value="ADH-like_C"/>
</dbReference>
<sequence>MKTVLINKPFEISVVETEKPTPSEGEALLQVLYCGICGADVASFTGNQPFTTYPRIPGHEFSARIVEIPENSKGLKAGDIVTCNPYFNCGKCYSCKRGFVNCCTDNQTMGVQRDGSFRDYIVMPIERIYPGRGLSAKELALVEPFTIGWHALSRTKIQPSDKVLVVGAGPIGLFATISAVAKGATVYVADILDGRLEKAMHFGATGTINSAKTDILEESMKITDGNGFDVCVEACGSSVTFLNCIDCAAFAGKIILIGNGKKETTFLHSILLKKELNVFGSRNSYPEDFEAVIDLISSGKVNVMDMVSDVYPIDDTKGAFDALTHNNGSLSKVLIEVNKPEDSISKSSSESTSETGKSVKILKMKSFVYNSENELV</sequence>
<dbReference type="PANTHER" id="PTHR43401">
    <property type="entry name" value="L-THREONINE 3-DEHYDROGENASE"/>
    <property type="match status" value="1"/>
</dbReference>
<dbReference type="OrthoDB" id="9769198at2"/>
<dbReference type="RefSeq" id="WP_074755981.1">
    <property type="nucleotide sequence ID" value="NZ_FOGJ01000011.1"/>
</dbReference>
<dbReference type="EMBL" id="FOGJ01000011">
    <property type="protein sequence ID" value="SER78828.1"/>
    <property type="molecule type" value="Genomic_DNA"/>
</dbReference>
<organism evidence="4 5">
    <name type="scientific">Butyrivibrio fibrisolvens</name>
    <dbReference type="NCBI Taxonomy" id="831"/>
    <lineage>
        <taxon>Bacteria</taxon>
        <taxon>Bacillati</taxon>
        <taxon>Bacillota</taxon>
        <taxon>Clostridia</taxon>
        <taxon>Lachnospirales</taxon>
        <taxon>Lachnospiraceae</taxon>
        <taxon>Butyrivibrio</taxon>
    </lineage>
</organism>
<dbReference type="Proteomes" id="UP000182584">
    <property type="component" value="Unassembled WGS sequence"/>
</dbReference>
<dbReference type="GO" id="GO:0016491">
    <property type="term" value="F:oxidoreductase activity"/>
    <property type="evidence" value="ECO:0007669"/>
    <property type="project" value="UniProtKB-KW"/>
</dbReference>
<dbReference type="InterPro" id="IPR011032">
    <property type="entry name" value="GroES-like_sf"/>
</dbReference>
<dbReference type="InterPro" id="IPR036291">
    <property type="entry name" value="NAD(P)-bd_dom_sf"/>
</dbReference>
<evidence type="ECO:0000259" key="2">
    <source>
        <dbReference type="Pfam" id="PF00107"/>
    </source>
</evidence>
<keyword evidence="1" id="KW-0560">Oxidoreductase</keyword>
<dbReference type="SUPFAM" id="SSF50129">
    <property type="entry name" value="GroES-like"/>
    <property type="match status" value="1"/>
</dbReference>
<dbReference type="SUPFAM" id="SSF51735">
    <property type="entry name" value="NAD(P)-binding Rossmann-fold domains"/>
    <property type="match status" value="1"/>
</dbReference>